<evidence type="ECO:0000313" key="2">
    <source>
        <dbReference type="EMBL" id="CAD8112927.1"/>
    </source>
</evidence>
<evidence type="ECO:0000259" key="1">
    <source>
        <dbReference type="SMART" id="SM00474"/>
    </source>
</evidence>
<organism evidence="2 3">
    <name type="scientific">Paramecium primaurelia</name>
    <dbReference type="NCBI Taxonomy" id="5886"/>
    <lineage>
        <taxon>Eukaryota</taxon>
        <taxon>Sar</taxon>
        <taxon>Alveolata</taxon>
        <taxon>Ciliophora</taxon>
        <taxon>Intramacronucleata</taxon>
        <taxon>Oligohymenophorea</taxon>
        <taxon>Peniculida</taxon>
        <taxon>Parameciidae</taxon>
        <taxon>Paramecium</taxon>
    </lineage>
</organism>
<dbReference type="GO" id="GO:0008408">
    <property type="term" value="F:3'-5' exonuclease activity"/>
    <property type="evidence" value="ECO:0007669"/>
    <property type="project" value="InterPro"/>
</dbReference>
<dbReference type="GO" id="GO:0006139">
    <property type="term" value="P:nucleobase-containing compound metabolic process"/>
    <property type="evidence" value="ECO:0007669"/>
    <property type="project" value="InterPro"/>
</dbReference>
<dbReference type="InterPro" id="IPR052408">
    <property type="entry name" value="Exonuclease_MUT-7-like"/>
</dbReference>
<dbReference type="EMBL" id="CAJJDM010000158">
    <property type="protein sequence ID" value="CAD8112927.1"/>
    <property type="molecule type" value="Genomic_DNA"/>
</dbReference>
<comment type="caution">
    <text evidence="2">The sequence shown here is derived from an EMBL/GenBank/DDBJ whole genome shotgun (WGS) entry which is preliminary data.</text>
</comment>
<protein>
    <recommendedName>
        <fullName evidence="1">3'-5' exonuclease domain-containing protein</fullName>
    </recommendedName>
</protein>
<feature type="domain" description="3'-5' exonuclease" evidence="1">
    <location>
        <begin position="320"/>
        <end position="498"/>
    </location>
</feature>
<proteinExistence type="predicted"/>
<dbReference type="InterPro" id="IPR002562">
    <property type="entry name" value="3'-5'_exonuclease_dom"/>
</dbReference>
<dbReference type="FunFam" id="3.30.420.10:FF:000323">
    <property type="entry name" value="Uncharacterized protein"/>
    <property type="match status" value="1"/>
</dbReference>
<dbReference type="AlphaFoldDB" id="A0A8S1QDB0"/>
<dbReference type="Pfam" id="PF01612">
    <property type="entry name" value="DNA_pol_A_exo1"/>
    <property type="match status" value="1"/>
</dbReference>
<dbReference type="OMA" id="NAFQYET"/>
<dbReference type="PANTHER" id="PTHR47765:SF2">
    <property type="entry name" value="EXONUCLEASE MUT-7 HOMOLOG"/>
    <property type="match status" value="1"/>
</dbReference>
<gene>
    <name evidence="2" type="ORF">PPRIM_AZ9-3.1.T1530075</name>
</gene>
<name>A0A8S1QDB0_PARPR</name>
<keyword evidence="3" id="KW-1185">Reference proteome</keyword>
<sequence>MKQNIVSSIFMNLNIGRCNDQDNYNKILIQNKQFLIAKTGFKNLCIQLRSLNTIIYRIIKQIICRISRFAYSIYRRLSKNPYFYQITHSNKVYNMIMEKKNIKEFQIFLDKRVKILSNIIHSNVFNCKLIEEARLKELLLQNKICEYIEDLIKNKKYFIAYKFMNAFQYETISYQELVDEMCTNDMKLQYKIIKEQHLVATDNQKVLNHLNSESLKFFIFRAEIPIEKVEELFLGEYTKLQFLIENYFTTNQQIAIEIAKRNNIRVQNPQIQERIDNCNYVNQNALLQNDDFLPSEIILQTKKIDQLILLSDFNIFREDIFLIEDEDTLNDEIINQILNAPETGIDTESFQDIPQTKFTSKNQVCLFQIALPKKIYLLNTTNLTKSIKYQQFLIKYASNDGLKIGQNIKLDFLQLLVQIGKQDVELKNFIELSQLFRQKYPDQKKTNLSLQCQKLLGKELDKVEQISNWQKRPLRSAQIHYAALDAFICLHLHSHYKS</sequence>
<reference evidence="2" key="1">
    <citation type="submission" date="2021-01" db="EMBL/GenBank/DDBJ databases">
        <authorList>
            <consortium name="Genoscope - CEA"/>
            <person name="William W."/>
        </authorList>
    </citation>
    <scope>NUCLEOTIDE SEQUENCE</scope>
</reference>
<evidence type="ECO:0000313" key="3">
    <source>
        <dbReference type="Proteomes" id="UP000688137"/>
    </source>
</evidence>
<dbReference type="Proteomes" id="UP000688137">
    <property type="component" value="Unassembled WGS sequence"/>
</dbReference>
<dbReference type="SMART" id="SM00474">
    <property type="entry name" value="35EXOc"/>
    <property type="match status" value="1"/>
</dbReference>
<dbReference type="PANTHER" id="PTHR47765">
    <property type="entry name" value="3'-5' EXONUCLEASE DOMAIN-CONTAINING PROTEIN"/>
    <property type="match status" value="1"/>
</dbReference>
<dbReference type="GO" id="GO:0003676">
    <property type="term" value="F:nucleic acid binding"/>
    <property type="evidence" value="ECO:0007669"/>
    <property type="project" value="InterPro"/>
</dbReference>
<accession>A0A8S1QDB0</accession>